<dbReference type="PANTHER" id="PTHR30327">
    <property type="entry name" value="UNCHARACTERIZED PROTEIN YQGE"/>
    <property type="match status" value="1"/>
</dbReference>
<reference evidence="2 3" key="1">
    <citation type="journal article" date="2013" name="Mar. Genomics">
        <title>Expression of sulfatases in Rhodopirellula baltica and the diversity of sulfatases in the genus Rhodopirellula.</title>
        <authorList>
            <person name="Wegner C.E."/>
            <person name="Richter-Heitmann T."/>
            <person name="Klindworth A."/>
            <person name="Klockow C."/>
            <person name="Richter M."/>
            <person name="Achstetter T."/>
            <person name="Glockner F.O."/>
            <person name="Harder J."/>
        </authorList>
    </citation>
    <scope>NUCLEOTIDE SEQUENCE [LARGE SCALE GENOMIC DNA]</scope>
    <source>
        <strain evidence="2 3">SM41</strain>
    </source>
</reference>
<comment type="caution">
    <text evidence="2">The sequence shown here is derived from an EMBL/GenBank/DDBJ whole genome shotgun (WGS) entry which is preliminary data.</text>
</comment>
<protein>
    <submittedName>
        <fullName evidence="2">Transcriptional regulator</fullName>
    </submittedName>
</protein>
<dbReference type="InterPro" id="IPR003774">
    <property type="entry name" value="AlgH-like"/>
</dbReference>
<accession>M5TVL6</accession>
<name>M5TVL6_9BACT</name>
<keyword evidence="3" id="KW-1185">Reference proteome</keyword>
<dbReference type="GO" id="GO:0005829">
    <property type="term" value="C:cytosol"/>
    <property type="evidence" value="ECO:0007669"/>
    <property type="project" value="TreeGrafter"/>
</dbReference>
<dbReference type="SUPFAM" id="SSF143456">
    <property type="entry name" value="VC0467-like"/>
    <property type="match status" value="1"/>
</dbReference>
<evidence type="ECO:0000313" key="3">
    <source>
        <dbReference type="Proteomes" id="UP000011885"/>
    </source>
</evidence>
<proteinExistence type="inferred from homology"/>
<dbReference type="PANTHER" id="PTHR30327:SF1">
    <property type="entry name" value="UPF0301 PROTEIN YQGE"/>
    <property type="match status" value="1"/>
</dbReference>
<dbReference type="AlphaFoldDB" id="M5TVL6"/>
<comment type="similarity">
    <text evidence="1">Belongs to the UPF0301 (AlgH) family.</text>
</comment>
<dbReference type="EMBL" id="ANOH01000369">
    <property type="protein sequence ID" value="EMI53200.1"/>
    <property type="molecule type" value="Genomic_DNA"/>
</dbReference>
<evidence type="ECO:0000256" key="1">
    <source>
        <dbReference type="ARBA" id="ARBA00009600"/>
    </source>
</evidence>
<dbReference type="Proteomes" id="UP000011885">
    <property type="component" value="Unassembled WGS sequence"/>
</dbReference>
<sequence length="307" mass="32448">MQTKTAGDASVCFRGFFRTTYLVNRVSIWKVVMRNSQVGDLLVASTNVDGTILNRGVCLLVYEDDQTAIGLMLNRPLQLAIPVGVDDPSAVAGPAMGAPEPHSGMTPISEAASNRLAGVFGEGGEQVGGAQVDGEETVDAYDVEPTDAESTDAHDQTPADGNIPAQAHLALIGSGEETDADKLLVGKALHFGGPLSGPIVAVHGSREFGEAEAGEGIYVAAHRDHLEALIQSGQPIPYRLIIGHLGWTQEQLCEEIAAGVWHRIPATADILSTADEWLWPKLIRSATASSVSRWLGVPHVADAHQLN</sequence>
<dbReference type="Gene3D" id="3.40.1740.10">
    <property type="entry name" value="VC0467-like"/>
    <property type="match status" value="2"/>
</dbReference>
<dbReference type="Pfam" id="PF02622">
    <property type="entry name" value="DUF179"/>
    <property type="match status" value="1"/>
</dbReference>
<gene>
    <name evidence="2" type="ORF">RSSM_05353</name>
</gene>
<evidence type="ECO:0000313" key="2">
    <source>
        <dbReference type="EMBL" id="EMI53200.1"/>
    </source>
</evidence>
<dbReference type="PATRIC" id="fig|1263870.3.peg.5677"/>
<organism evidence="2 3">
    <name type="scientific">Rhodopirellula sallentina SM41</name>
    <dbReference type="NCBI Taxonomy" id="1263870"/>
    <lineage>
        <taxon>Bacteria</taxon>
        <taxon>Pseudomonadati</taxon>
        <taxon>Planctomycetota</taxon>
        <taxon>Planctomycetia</taxon>
        <taxon>Pirellulales</taxon>
        <taxon>Pirellulaceae</taxon>
        <taxon>Rhodopirellula</taxon>
    </lineage>
</organism>